<sequence length="84" mass="9235">FTGQEPMNVIGAVLGIGLALVILAVFGYTFIRWYQRGQCWHRPDFVFNLYHTRGLGSVAVELVPPFSISGSLSSSGSGYEPFHN</sequence>
<dbReference type="EMBL" id="WEKX01024458">
    <property type="protein sequence ID" value="NWI95732.1"/>
    <property type="molecule type" value="Genomic_DNA"/>
</dbReference>
<name>A0A851FQK6_PITSO</name>
<feature type="transmembrane region" description="Helical" evidence="1">
    <location>
        <begin position="12"/>
        <end position="31"/>
    </location>
</feature>
<keyword evidence="1" id="KW-0812">Transmembrane</keyword>
<feature type="non-terminal residue" evidence="2">
    <location>
        <position position="1"/>
    </location>
</feature>
<dbReference type="AlphaFoldDB" id="A0A851FQK6"/>
<dbReference type="OrthoDB" id="9946257at2759"/>
<evidence type="ECO:0000313" key="2">
    <source>
        <dbReference type="EMBL" id="NWI95732.1"/>
    </source>
</evidence>
<keyword evidence="3" id="KW-1185">Reference proteome</keyword>
<keyword evidence="1" id="KW-0472">Membrane</keyword>
<accession>A0A851FQK6</accession>
<feature type="non-terminal residue" evidence="2">
    <location>
        <position position="84"/>
    </location>
</feature>
<gene>
    <name evidence="2" type="primary">Smim35</name>
    <name evidence="2" type="ORF">PITSOR_R14744</name>
</gene>
<organism evidence="2 3">
    <name type="scientific">Pitta sordida</name>
    <name type="common">Hooded pitta</name>
    <dbReference type="NCBI Taxonomy" id="9163"/>
    <lineage>
        <taxon>Eukaryota</taxon>
        <taxon>Metazoa</taxon>
        <taxon>Chordata</taxon>
        <taxon>Craniata</taxon>
        <taxon>Vertebrata</taxon>
        <taxon>Euteleostomi</taxon>
        <taxon>Archelosauria</taxon>
        <taxon>Archosauria</taxon>
        <taxon>Dinosauria</taxon>
        <taxon>Saurischia</taxon>
        <taxon>Theropoda</taxon>
        <taxon>Coelurosauria</taxon>
        <taxon>Aves</taxon>
        <taxon>Neognathae</taxon>
        <taxon>Neoaves</taxon>
        <taxon>Telluraves</taxon>
        <taxon>Australaves</taxon>
        <taxon>Passeriformes</taxon>
        <taxon>Pittidae</taxon>
        <taxon>Pitta</taxon>
    </lineage>
</organism>
<keyword evidence="1" id="KW-1133">Transmembrane helix</keyword>
<reference evidence="2" key="1">
    <citation type="submission" date="2019-10" db="EMBL/GenBank/DDBJ databases">
        <title>Bird 10,000 Genomes (B10K) Project - Family phase.</title>
        <authorList>
            <person name="Zhang G."/>
        </authorList>
    </citation>
    <scope>NUCLEOTIDE SEQUENCE</scope>
    <source>
        <strain evidence="2">B10K-DU-002-53</strain>
        <tissue evidence="2">Muscle</tissue>
    </source>
</reference>
<protein>
    <submittedName>
        <fullName evidence="2">SIM35 protein</fullName>
    </submittedName>
</protein>
<proteinExistence type="predicted"/>
<evidence type="ECO:0000256" key="1">
    <source>
        <dbReference type="SAM" id="Phobius"/>
    </source>
</evidence>
<comment type="caution">
    <text evidence="2">The sequence shown here is derived from an EMBL/GenBank/DDBJ whole genome shotgun (WGS) entry which is preliminary data.</text>
</comment>
<evidence type="ECO:0000313" key="3">
    <source>
        <dbReference type="Proteomes" id="UP000633448"/>
    </source>
</evidence>
<dbReference type="Proteomes" id="UP000633448">
    <property type="component" value="Unassembled WGS sequence"/>
</dbReference>